<gene>
    <name evidence="1" type="ORF">A7K91_01815</name>
</gene>
<evidence type="ECO:0000313" key="2">
    <source>
        <dbReference type="Proteomes" id="UP000092024"/>
    </source>
</evidence>
<dbReference type="EMBL" id="LYPA01000080">
    <property type="protein sequence ID" value="OBR62379.1"/>
    <property type="molecule type" value="Genomic_DNA"/>
</dbReference>
<comment type="caution">
    <text evidence="1">The sequence shown here is derived from an EMBL/GenBank/DDBJ whole genome shotgun (WGS) entry which is preliminary data.</text>
</comment>
<dbReference type="AlphaFoldDB" id="A0A1A5Y9T3"/>
<keyword evidence="2" id="KW-1185">Reference proteome</keyword>
<name>A0A1A5Y9T3_9BACL</name>
<accession>A0A1A5Y9T3</accession>
<reference evidence="1 2" key="1">
    <citation type="submission" date="2016-05" db="EMBL/GenBank/DDBJ databases">
        <title>Paenibacillus oryzae. sp. nov., isolated from the rice root.</title>
        <authorList>
            <person name="Zhang J."/>
            <person name="Zhang X."/>
        </authorList>
    </citation>
    <scope>NUCLEOTIDE SEQUENCE [LARGE SCALE GENOMIC DNA]</scope>
    <source>
        <strain evidence="1 2">1DrF-4</strain>
    </source>
</reference>
<dbReference type="Proteomes" id="UP000092024">
    <property type="component" value="Unassembled WGS sequence"/>
</dbReference>
<proteinExistence type="predicted"/>
<sequence length="169" mass="19456">MTLVNGTGSATFQFLAKPNIKEKKTAQQMLRKYKELKLVVEDFRRHEELLKQTIYNSESTRRLDADELYANKTANAVQLAQNQKRAAEKCDLLRNALERAVDMIGDDESKQAITLRYLKGHTYSETLYYMNRGDKSSTIDRRINDGLLSVAQTLKMWGMLEWELDGGTE</sequence>
<dbReference type="STRING" id="1844972.A7K91_01815"/>
<protein>
    <submittedName>
        <fullName evidence="1">Uncharacterized protein</fullName>
    </submittedName>
</protein>
<evidence type="ECO:0000313" key="1">
    <source>
        <dbReference type="EMBL" id="OBR62379.1"/>
    </source>
</evidence>
<organism evidence="1 2">
    <name type="scientific">Paenibacillus oryzae</name>
    <dbReference type="NCBI Taxonomy" id="1844972"/>
    <lineage>
        <taxon>Bacteria</taxon>
        <taxon>Bacillati</taxon>
        <taxon>Bacillota</taxon>
        <taxon>Bacilli</taxon>
        <taxon>Bacillales</taxon>
        <taxon>Paenibacillaceae</taxon>
        <taxon>Paenibacillus</taxon>
    </lineage>
</organism>